<evidence type="ECO:0000256" key="1">
    <source>
        <dbReference type="SAM" id="MobiDB-lite"/>
    </source>
</evidence>
<evidence type="ECO:0000313" key="2">
    <source>
        <dbReference type="EMBL" id="KAK6343768.1"/>
    </source>
</evidence>
<protein>
    <submittedName>
        <fullName evidence="2">Uncharacterized protein</fullName>
    </submittedName>
</protein>
<feature type="region of interest" description="Disordered" evidence="1">
    <location>
        <begin position="99"/>
        <end position="163"/>
    </location>
</feature>
<feature type="compositionally biased region" description="Polar residues" evidence="1">
    <location>
        <begin position="298"/>
        <end position="318"/>
    </location>
</feature>
<dbReference type="AlphaFoldDB" id="A0AAV9ULR0"/>
<feature type="region of interest" description="Disordered" evidence="1">
    <location>
        <begin position="477"/>
        <end position="531"/>
    </location>
</feature>
<feature type="compositionally biased region" description="Low complexity" evidence="1">
    <location>
        <begin position="217"/>
        <end position="227"/>
    </location>
</feature>
<name>A0AAV9ULR0_9PEZI</name>
<feature type="region of interest" description="Disordered" evidence="1">
    <location>
        <begin position="298"/>
        <end position="456"/>
    </location>
</feature>
<accession>A0AAV9ULR0</accession>
<feature type="compositionally biased region" description="Low complexity" evidence="1">
    <location>
        <begin position="495"/>
        <end position="531"/>
    </location>
</feature>
<feature type="compositionally biased region" description="Pro residues" evidence="1">
    <location>
        <begin position="416"/>
        <end position="425"/>
    </location>
</feature>
<keyword evidence="3" id="KW-1185">Reference proteome</keyword>
<gene>
    <name evidence="2" type="ORF">TWF730_011355</name>
</gene>
<reference evidence="2 3" key="1">
    <citation type="submission" date="2019-10" db="EMBL/GenBank/DDBJ databases">
        <authorList>
            <person name="Palmer J.M."/>
        </authorList>
    </citation>
    <scope>NUCLEOTIDE SEQUENCE [LARGE SCALE GENOMIC DNA]</scope>
    <source>
        <strain evidence="2 3">TWF730</strain>
    </source>
</reference>
<feature type="compositionally biased region" description="Pro residues" evidence="1">
    <location>
        <begin position="321"/>
        <end position="340"/>
    </location>
</feature>
<feature type="compositionally biased region" description="Polar residues" evidence="1">
    <location>
        <begin position="99"/>
        <end position="123"/>
    </location>
</feature>
<evidence type="ECO:0000313" key="3">
    <source>
        <dbReference type="Proteomes" id="UP001373714"/>
    </source>
</evidence>
<dbReference type="EMBL" id="JAVHNS010000009">
    <property type="protein sequence ID" value="KAK6343768.1"/>
    <property type="molecule type" value="Genomic_DNA"/>
</dbReference>
<proteinExistence type="predicted"/>
<sequence>MGASTLAADAVSSHAAEYGIQQVVENELAVKVGTHIAFDAAAMAGEHAHTEHKRKKEAMKAEQLGLIIQAPAQGGANLGQEVPPDGFYPVVPIPQGHSNVQSGVPTVVSNNCPHPNSSISQESLPPPPQYPGLPLEDPYSNPFPEKKEIIPGPPPVSSSESDSKYRLVIVEQEHTRPPPLYAPPPAGAVPVMEKMGQQVYSPQAYPQQHYPPPPVQPSSVSAYPSYPGTVMSPPQAGPSNMEAPLSGMPASMSSTQPESRGGDTISHAVVAQPPPETVPSTPVQVHQTQLFYSPPAQTTLSQIGSPIHQTAPLQQIHRNSLPPPPPLPMAQPTIAPPPQSQPISTPSYIYQNSNQYTSQDQSSARPPLQHQNSYSISNTQVSNNPYHTYAPPPPPSQQTYQPTVSHPQHPTFAPNSFPPPPPPSNYPLTPAQTPGSSYPQYVPAQHAPSNGYPGGYPTPIPTPYTEYGNPMAPRQYVPENKGFPQYQEVPIPGPQILSQQGQYLEQQAAAQQQYQYQHQSSGYPPQTNMYY</sequence>
<feature type="region of interest" description="Disordered" evidence="1">
    <location>
        <begin position="203"/>
        <end position="284"/>
    </location>
</feature>
<feature type="compositionally biased region" description="Polar residues" evidence="1">
    <location>
        <begin position="348"/>
        <end position="384"/>
    </location>
</feature>
<dbReference type="Proteomes" id="UP001373714">
    <property type="component" value="Unassembled WGS sequence"/>
</dbReference>
<comment type="caution">
    <text evidence="2">The sequence shown here is derived from an EMBL/GenBank/DDBJ whole genome shotgun (WGS) entry which is preliminary data.</text>
</comment>
<organism evidence="2 3">
    <name type="scientific">Orbilia blumenaviensis</name>
    <dbReference type="NCBI Taxonomy" id="1796055"/>
    <lineage>
        <taxon>Eukaryota</taxon>
        <taxon>Fungi</taxon>
        <taxon>Dikarya</taxon>
        <taxon>Ascomycota</taxon>
        <taxon>Pezizomycotina</taxon>
        <taxon>Orbiliomycetes</taxon>
        <taxon>Orbiliales</taxon>
        <taxon>Orbiliaceae</taxon>
        <taxon>Orbilia</taxon>
    </lineage>
</organism>